<name>A0AB39TMH9_9ACTN</name>
<dbReference type="EMBL" id="CP163445">
    <property type="protein sequence ID" value="XDQ80416.1"/>
    <property type="molecule type" value="Genomic_DNA"/>
</dbReference>
<evidence type="ECO:0000313" key="5">
    <source>
        <dbReference type="EMBL" id="XDQ80416.1"/>
    </source>
</evidence>
<dbReference type="Gene3D" id="2.30.42.10">
    <property type="match status" value="1"/>
</dbReference>
<dbReference type="InterPro" id="IPR001940">
    <property type="entry name" value="Peptidase_S1C"/>
</dbReference>
<proteinExistence type="predicted"/>
<dbReference type="Gene3D" id="2.40.10.120">
    <property type="match status" value="1"/>
</dbReference>
<sequence length="396" mass="38727">MSRKKEHNRPLPAGPRPTGPKAFRRRLLAPVAVSVAVALALAGCSSSSSSSSSSPSSAPPSAQSAGTGSGSGTGQASSAPTAQPGGPNQLQDAYQRVIANVLPSVVQITTGESLGSGIVYDDKGDIVTNAHVVGTATTFTVTLANSSTPLDASLVASYPDSDLAVIRLGSPPGGLKPAVFGDSGKVQLGQITLAMGSPLGLSSSVTQGIVSATGRTVSEPQGGGSPGATIGNMVQTSAAINPGNSGGALVNLDSQVIGINTLAATEPQSNGAAAPGIGFAIPASTITSIADQLIKQGKVTNSGRAALGVVARSSFNQQFQPAGAVVVSVTPGGAAAAAGLQAGDVITKLGDTPIDSLNALTTALASLTPGSKVTVTYTRDGNSRTADVTLGTLATP</sequence>
<dbReference type="Pfam" id="PF13365">
    <property type="entry name" value="Trypsin_2"/>
    <property type="match status" value="1"/>
</dbReference>
<dbReference type="InterPro" id="IPR036034">
    <property type="entry name" value="PDZ_sf"/>
</dbReference>
<reference evidence="5" key="1">
    <citation type="submission" date="2024-07" db="EMBL/GenBank/DDBJ databases">
        <authorList>
            <person name="Yu S.T."/>
        </authorList>
    </citation>
    <scope>NUCLEOTIDE SEQUENCE</scope>
    <source>
        <strain evidence="5">Y1</strain>
    </source>
</reference>
<feature type="compositionally biased region" description="Low complexity" evidence="3">
    <location>
        <begin position="45"/>
        <end position="66"/>
    </location>
</feature>
<keyword evidence="1 5" id="KW-0645">Protease</keyword>
<dbReference type="Pfam" id="PF13180">
    <property type="entry name" value="PDZ_2"/>
    <property type="match status" value="1"/>
</dbReference>
<dbReference type="InterPro" id="IPR051201">
    <property type="entry name" value="Chloro_Bact_Ser_Proteases"/>
</dbReference>
<organism evidence="5">
    <name type="scientific">Streptomyces sp. Y1</name>
    <dbReference type="NCBI Taxonomy" id="3238634"/>
    <lineage>
        <taxon>Bacteria</taxon>
        <taxon>Bacillati</taxon>
        <taxon>Actinomycetota</taxon>
        <taxon>Actinomycetes</taxon>
        <taxon>Kitasatosporales</taxon>
        <taxon>Streptomycetaceae</taxon>
        <taxon>Streptomyces</taxon>
    </lineage>
</organism>
<dbReference type="SMART" id="SM00228">
    <property type="entry name" value="PDZ"/>
    <property type="match status" value="1"/>
</dbReference>
<evidence type="ECO:0000259" key="4">
    <source>
        <dbReference type="PROSITE" id="PS50106"/>
    </source>
</evidence>
<keyword evidence="2 5" id="KW-0378">Hydrolase</keyword>
<accession>A0AB39TMH9</accession>
<protein>
    <submittedName>
        <fullName evidence="5">S1C family serine protease</fullName>
        <ecNumber evidence="5">3.4.21.-</ecNumber>
    </submittedName>
</protein>
<dbReference type="RefSeq" id="WP_369183818.1">
    <property type="nucleotide sequence ID" value="NZ_CP163445.1"/>
</dbReference>
<feature type="region of interest" description="Disordered" evidence="3">
    <location>
        <begin position="45"/>
        <end position="89"/>
    </location>
</feature>
<dbReference type="GO" id="GO:0006508">
    <property type="term" value="P:proteolysis"/>
    <property type="evidence" value="ECO:0007669"/>
    <property type="project" value="UniProtKB-KW"/>
</dbReference>
<evidence type="ECO:0000256" key="2">
    <source>
        <dbReference type="ARBA" id="ARBA00022801"/>
    </source>
</evidence>
<evidence type="ECO:0000256" key="1">
    <source>
        <dbReference type="ARBA" id="ARBA00022670"/>
    </source>
</evidence>
<dbReference type="PANTHER" id="PTHR43343">
    <property type="entry name" value="PEPTIDASE S12"/>
    <property type="match status" value="1"/>
</dbReference>
<dbReference type="AlphaFoldDB" id="A0AB39TMH9"/>
<dbReference type="PRINTS" id="PR00834">
    <property type="entry name" value="PROTEASES2C"/>
</dbReference>
<dbReference type="InterPro" id="IPR009003">
    <property type="entry name" value="Peptidase_S1_PA"/>
</dbReference>
<gene>
    <name evidence="5" type="ORF">AB2U05_19055</name>
</gene>
<feature type="domain" description="PDZ" evidence="4">
    <location>
        <begin position="293"/>
        <end position="381"/>
    </location>
</feature>
<dbReference type="EC" id="3.4.21.-" evidence="5"/>
<dbReference type="PANTHER" id="PTHR43343:SF3">
    <property type="entry name" value="PROTEASE DO-LIKE 8, CHLOROPLASTIC"/>
    <property type="match status" value="1"/>
</dbReference>
<dbReference type="SUPFAM" id="SSF50494">
    <property type="entry name" value="Trypsin-like serine proteases"/>
    <property type="match status" value="1"/>
</dbReference>
<dbReference type="SUPFAM" id="SSF50156">
    <property type="entry name" value="PDZ domain-like"/>
    <property type="match status" value="1"/>
</dbReference>
<dbReference type="PROSITE" id="PS50106">
    <property type="entry name" value="PDZ"/>
    <property type="match status" value="1"/>
</dbReference>
<dbReference type="InterPro" id="IPR001478">
    <property type="entry name" value="PDZ"/>
</dbReference>
<dbReference type="GO" id="GO:0004252">
    <property type="term" value="F:serine-type endopeptidase activity"/>
    <property type="evidence" value="ECO:0007669"/>
    <property type="project" value="InterPro"/>
</dbReference>
<feature type="region of interest" description="Disordered" evidence="3">
    <location>
        <begin position="1"/>
        <end position="23"/>
    </location>
</feature>
<evidence type="ECO:0000256" key="3">
    <source>
        <dbReference type="SAM" id="MobiDB-lite"/>
    </source>
</evidence>